<evidence type="ECO:0000259" key="3">
    <source>
        <dbReference type="PROSITE" id="PS50835"/>
    </source>
</evidence>
<evidence type="ECO:0000256" key="1">
    <source>
        <dbReference type="ARBA" id="ARBA00022737"/>
    </source>
</evidence>
<feature type="domain" description="Fibronectin type-III" evidence="4">
    <location>
        <begin position="872"/>
        <end position="968"/>
    </location>
</feature>
<dbReference type="Pfam" id="PF07679">
    <property type="entry name" value="I-set"/>
    <property type="match status" value="5"/>
</dbReference>
<feature type="domain" description="Ig-like" evidence="3">
    <location>
        <begin position="230"/>
        <end position="320"/>
    </location>
</feature>
<dbReference type="SMART" id="SM00060">
    <property type="entry name" value="FN3"/>
    <property type="match status" value="3"/>
</dbReference>
<accession>A0ABM1T9I5</accession>
<dbReference type="PANTHER" id="PTHR13817:SF151">
    <property type="entry name" value="TITIN"/>
    <property type="match status" value="1"/>
</dbReference>
<dbReference type="Gene3D" id="2.60.40.10">
    <property type="entry name" value="Immunoglobulins"/>
    <property type="match status" value="10"/>
</dbReference>
<dbReference type="InterPro" id="IPR003961">
    <property type="entry name" value="FN3_dom"/>
</dbReference>
<dbReference type="PANTHER" id="PTHR13817">
    <property type="entry name" value="TITIN"/>
    <property type="match status" value="1"/>
</dbReference>
<feature type="domain" description="Fibronectin type-III" evidence="4">
    <location>
        <begin position="576"/>
        <end position="671"/>
    </location>
</feature>
<evidence type="ECO:0000256" key="2">
    <source>
        <dbReference type="SAM" id="MobiDB-lite"/>
    </source>
</evidence>
<dbReference type="PROSITE" id="PS50853">
    <property type="entry name" value="FN3"/>
    <property type="match status" value="3"/>
</dbReference>
<feature type="domain" description="Ig-like" evidence="3">
    <location>
        <begin position="322"/>
        <end position="415"/>
    </location>
</feature>
<dbReference type="InterPro" id="IPR036179">
    <property type="entry name" value="Ig-like_dom_sf"/>
</dbReference>
<keyword evidence="1" id="KW-0677">Repeat</keyword>
<dbReference type="InterPro" id="IPR013098">
    <property type="entry name" value="Ig_I-set"/>
</dbReference>
<keyword evidence="5" id="KW-1185">Reference proteome</keyword>
<feature type="region of interest" description="Disordered" evidence="2">
    <location>
        <begin position="949"/>
        <end position="969"/>
    </location>
</feature>
<dbReference type="CDD" id="cd00063">
    <property type="entry name" value="FN3"/>
    <property type="match status" value="3"/>
</dbReference>
<organism evidence="5 6">
    <name type="scientific">Limulus polyphemus</name>
    <name type="common">Atlantic horseshoe crab</name>
    <dbReference type="NCBI Taxonomy" id="6850"/>
    <lineage>
        <taxon>Eukaryota</taxon>
        <taxon>Metazoa</taxon>
        <taxon>Ecdysozoa</taxon>
        <taxon>Arthropoda</taxon>
        <taxon>Chelicerata</taxon>
        <taxon>Merostomata</taxon>
        <taxon>Xiphosura</taxon>
        <taxon>Limulidae</taxon>
        <taxon>Limulus</taxon>
    </lineage>
</organism>
<feature type="domain" description="Fibronectin type-III" evidence="4">
    <location>
        <begin position="677"/>
        <end position="772"/>
    </location>
</feature>
<dbReference type="InterPro" id="IPR003598">
    <property type="entry name" value="Ig_sub2"/>
</dbReference>
<reference evidence="6" key="1">
    <citation type="submission" date="2025-08" db="UniProtKB">
        <authorList>
            <consortium name="RefSeq"/>
        </authorList>
    </citation>
    <scope>IDENTIFICATION</scope>
    <source>
        <tissue evidence="6">Muscle</tissue>
    </source>
</reference>
<name>A0ABM1T9I5_LIMPO</name>
<dbReference type="SMART" id="SM00409">
    <property type="entry name" value="IG"/>
    <property type="match status" value="6"/>
</dbReference>
<dbReference type="InterPro" id="IPR003599">
    <property type="entry name" value="Ig_sub"/>
</dbReference>
<evidence type="ECO:0000313" key="5">
    <source>
        <dbReference type="Proteomes" id="UP000694941"/>
    </source>
</evidence>
<dbReference type="SUPFAM" id="SSF48726">
    <property type="entry name" value="Immunoglobulin"/>
    <property type="match status" value="6"/>
</dbReference>
<gene>
    <name evidence="6" type="primary">LOC106468497</name>
</gene>
<feature type="domain" description="Ig-like" evidence="3">
    <location>
        <begin position="776"/>
        <end position="865"/>
    </location>
</feature>
<feature type="non-terminal residue" evidence="6">
    <location>
        <position position="969"/>
    </location>
</feature>
<dbReference type="PROSITE" id="PS50835">
    <property type="entry name" value="IG_LIKE"/>
    <property type="match status" value="3"/>
</dbReference>
<dbReference type="InterPro" id="IPR013783">
    <property type="entry name" value="Ig-like_fold"/>
</dbReference>
<dbReference type="GeneID" id="106468497"/>
<dbReference type="InterPro" id="IPR050964">
    <property type="entry name" value="Striated_Muscle_Regulatory"/>
</dbReference>
<dbReference type="RefSeq" id="XP_022252541.1">
    <property type="nucleotide sequence ID" value="XM_022396833.1"/>
</dbReference>
<dbReference type="CDD" id="cd00096">
    <property type="entry name" value="Ig"/>
    <property type="match status" value="1"/>
</dbReference>
<evidence type="ECO:0000313" key="6">
    <source>
        <dbReference type="RefSeq" id="XP_022252541.1"/>
    </source>
</evidence>
<dbReference type="Proteomes" id="UP000694941">
    <property type="component" value="Unplaced"/>
</dbReference>
<dbReference type="SMART" id="SM00408">
    <property type="entry name" value="IGc2"/>
    <property type="match status" value="3"/>
</dbReference>
<sequence>MSVPRKEVLDVVDLLSQTGYLIFKVKGNPAPEFRFYKGVSEIFEGGRYKVVTDGNTNTVYFCIVKAKSTDEGRYKVVAYNKLGEDTVGMSLFVSDENAVDFRTMLKHKQYSKRELEKSAPEWGELKKDEDKNRDAKKADTFIKPLINIQVKEGKDKQAQFEAVFCKSGVKAKWFKGKQELFLGKKYHMSSTGDLHVLEVMNPVEDDRGKYTIQCLDTSCSALLEVEEAEPVYTFVKKLPSKVEEHIMKEVVLECTTSSHKARVKWFKESQRIESSDKFLIESDLLGRHTLKIQNTTTEDSGEYTCQINSEERTSTKVNITEPKFTFTKLLNSVKATEKDTVMLECEVDELEAQVTWFKGETEIKKDKRIDITVEGHKRCLTIKGAKVVDKGEYICKTNADKTTGELIVEPANKITKNLKDKSVLEREQVILEVEMLDTKSPLEWFKDGELVKPTDSNTRYKKVQCKENLFFLTGETAPKIELNKFDFIGDSTKPLTIEVPFTIAGTRTSDVNAKFLRGDKSVSNKECDISVRQDLAVFTLKKTSRGTSGDYQIQISNDQGEDKCKININITDIPQPPEGPLEVFDVFKDRCKLLWKLPKDIGGLPLVHYIVEHQVVGTRIGWTEIATVEETKLDVTDLIEKKEYKFRVRAVNKKGASDPLVTPEATLAKDPFDEPGKPENLEITNWDKDNVDLKWTAPEKDGGSPITGYVVEYRDKFSKNWNKALEVPANQLYGKIESLSEGVQYEFRVHAVNNAGPGDPSDPTKPLIVKARFVKPYIIGDELINITMKRGQPVKYEIHFDGDPSPEVVWQLNDSETRPFHRISIENTNKNTIIVVKDSTRADSGKYKLTLTNTSGSVSSIAEVTIIDKPTPPEGPLKIEEVCADHVKLKWKKPKDTGGQDLKEYLIEKMDTDTGRWIPAGEVGPEKTDFKVEGLTPKKKYRFRIKAVNKEGESEPLEGDEPVVAKNPY</sequence>
<dbReference type="SUPFAM" id="SSF49265">
    <property type="entry name" value="Fibronectin type III"/>
    <property type="match status" value="2"/>
</dbReference>
<dbReference type="InterPro" id="IPR007110">
    <property type="entry name" value="Ig-like_dom"/>
</dbReference>
<evidence type="ECO:0000259" key="4">
    <source>
        <dbReference type="PROSITE" id="PS50853"/>
    </source>
</evidence>
<dbReference type="InterPro" id="IPR036116">
    <property type="entry name" value="FN3_sf"/>
</dbReference>
<proteinExistence type="predicted"/>
<dbReference type="Pfam" id="PF00041">
    <property type="entry name" value="fn3"/>
    <property type="match status" value="3"/>
</dbReference>
<protein>
    <submittedName>
        <fullName evidence="6">Twitchin-like</fullName>
    </submittedName>
</protein>
<dbReference type="PRINTS" id="PR00014">
    <property type="entry name" value="FNTYPEIII"/>
</dbReference>